<gene>
    <name evidence="1" type="ORF">GSLYS_00013310001</name>
</gene>
<sequence>MEYVLSSLNSESTEEHTTGENFVSLPDKIKELRIQSELVVWLIGSDSNTTLQSPYGRRFIKDLLEMVADSDTVLLLQGSNAFFKHVKSPFNNHKLMEIRKKVNVLVCQNTFATYSPKTRRRPATMATEMFHCAFVFEGRDVDYNSVIKNLPQRMPVTVIK</sequence>
<evidence type="ECO:0000313" key="2">
    <source>
        <dbReference type="Proteomes" id="UP001497497"/>
    </source>
</evidence>
<organism evidence="1 2">
    <name type="scientific">Lymnaea stagnalis</name>
    <name type="common">Great pond snail</name>
    <name type="synonym">Helix stagnalis</name>
    <dbReference type="NCBI Taxonomy" id="6523"/>
    <lineage>
        <taxon>Eukaryota</taxon>
        <taxon>Metazoa</taxon>
        <taxon>Spiralia</taxon>
        <taxon>Lophotrochozoa</taxon>
        <taxon>Mollusca</taxon>
        <taxon>Gastropoda</taxon>
        <taxon>Heterobranchia</taxon>
        <taxon>Euthyneura</taxon>
        <taxon>Panpulmonata</taxon>
        <taxon>Hygrophila</taxon>
        <taxon>Lymnaeoidea</taxon>
        <taxon>Lymnaeidae</taxon>
        <taxon>Lymnaea</taxon>
    </lineage>
</organism>
<comment type="caution">
    <text evidence="1">The sequence shown here is derived from an EMBL/GenBank/DDBJ whole genome shotgun (WGS) entry which is preliminary data.</text>
</comment>
<protein>
    <submittedName>
        <fullName evidence="1">Uncharacterized protein</fullName>
    </submittedName>
</protein>
<keyword evidence="2" id="KW-1185">Reference proteome</keyword>
<feature type="non-terminal residue" evidence="1">
    <location>
        <position position="160"/>
    </location>
</feature>
<dbReference type="Proteomes" id="UP001497497">
    <property type="component" value="Unassembled WGS sequence"/>
</dbReference>
<dbReference type="AlphaFoldDB" id="A0AAV2I0S9"/>
<reference evidence="1 2" key="1">
    <citation type="submission" date="2024-04" db="EMBL/GenBank/DDBJ databases">
        <authorList>
            <consortium name="Genoscope - CEA"/>
            <person name="William W."/>
        </authorList>
    </citation>
    <scope>NUCLEOTIDE SEQUENCE [LARGE SCALE GENOMIC DNA]</scope>
</reference>
<accession>A0AAV2I0S9</accession>
<evidence type="ECO:0000313" key="1">
    <source>
        <dbReference type="EMBL" id="CAL1539577.1"/>
    </source>
</evidence>
<dbReference type="EMBL" id="CAXITT010000344">
    <property type="protein sequence ID" value="CAL1539577.1"/>
    <property type="molecule type" value="Genomic_DNA"/>
</dbReference>
<proteinExistence type="predicted"/>
<name>A0AAV2I0S9_LYMST</name>